<feature type="compositionally biased region" description="Basic and acidic residues" evidence="1">
    <location>
        <begin position="267"/>
        <end position="284"/>
    </location>
</feature>
<dbReference type="GO" id="GO:0016787">
    <property type="term" value="F:hydrolase activity"/>
    <property type="evidence" value="ECO:0007669"/>
    <property type="project" value="UniProtKB-KW"/>
</dbReference>
<reference evidence="3" key="1">
    <citation type="journal article" date="2019" name="PLoS Negl. Trop. Dis.">
        <title>Revisiting the worldwide diversity of Leptospira species in the environment.</title>
        <authorList>
            <person name="Vincent A.T."/>
            <person name="Schiettekatte O."/>
            <person name="Bourhy P."/>
            <person name="Veyrier F.J."/>
            <person name="Picardeau M."/>
        </authorList>
    </citation>
    <scope>NUCLEOTIDE SEQUENCE [LARGE SCALE GENOMIC DNA]</scope>
    <source>
        <strain evidence="3">201800299</strain>
    </source>
</reference>
<evidence type="ECO:0000313" key="4">
    <source>
        <dbReference type="Proteomes" id="UP000298277"/>
    </source>
</evidence>
<dbReference type="Gene3D" id="3.40.50.1820">
    <property type="entry name" value="alpha/beta hydrolase"/>
    <property type="match status" value="1"/>
</dbReference>
<feature type="domain" description="AB hydrolase-1" evidence="2">
    <location>
        <begin position="22"/>
        <end position="253"/>
    </location>
</feature>
<dbReference type="InterPro" id="IPR000073">
    <property type="entry name" value="AB_hydrolase_1"/>
</dbReference>
<keyword evidence="4" id="KW-1185">Reference proteome</keyword>
<dbReference type="AlphaFoldDB" id="A0A5F1YDY8"/>
<evidence type="ECO:0000256" key="1">
    <source>
        <dbReference type="SAM" id="MobiDB-lite"/>
    </source>
</evidence>
<dbReference type="RefSeq" id="WP_135592569.1">
    <property type="nucleotide sequence ID" value="NZ_RQEZ01000107.1"/>
</dbReference>
<dbReference type="Proteomes" id="UP000298277">
    <property type="component" value="Unassembled WGS sequence"/>
</dbReference>
<feature type="compositionally biased region" description="Basic and acidic residues" evidence="1">
    <location>
        <begin position="306"/>
        <end position="315"/>
    </location>
</feature>
<name>A0A5F1YDY8_9LEPT</name>
<dbReference type="PANTHER" id="PTHR43194">
    <property type="entry name" value="HYDROLASE ALPHA/BETA FOLD FAMILY"/>
    <property type="match status" value="1"/>
</dbReference>
<accession>A0A5F1YDY8</accession>
<feature type="region of interest" description="Disordered" evidence="1">
    <location>
        <begin position="267"/>
        <end position="315"/>
    </location>
</feature>
<sequence>MVHYEFHPSSVKSQKGSENVPILFVHGAWHGAWCWKENFVPYFQKAGFDVYSLDLRGHGKSPNPGSFRWNSIRDYADDVREVLDQLPDSTVLIGHSMGGFVVQKFLETRSVPKAVLLASVPPHGVFRITFELLLKHPIRFFRMIGTLSLFPIVEEPKLAQELLFSKSLSEEKAFYYASLIQNESFLAFLDMLLFRLPKTKRIKTPFLVLGGEKDRLFPPWEVKRTAKLYGAEAEIFPNMGHDMMLDVGWENVANRILRYLKPSLSHERSDLSKRKEYGKSEKNKSSKNVAKPKTATSPSGKKKSFKKEIRGSKRK</sequence>
<keyword evidence="3" id="KW-0378">Hydrolase</keyword>
<dbReference type="InterPro" id="IPR029058">
    <property type="entry name" value="AB_hydrolase_fold"/>
</dbReference>
<gene>
    <name evidence="3" type="ORF">EHQ17_06425</name>
</gene>
<dbReference type="OrthoDB" id="9112061at2"/>
<dbReference type="PANTHER" id="PTHR43194:SF2">
    <property type="entry name" value="PEROXISOMAL MEMBRANE PROTEIN LPX1"/>
    <property type="match status" value="1"/>
</dbReference>
<dbReference type="EMBL" id="RQFA01000028">
    <property type="protein sequence ID" value="TGK35556.1"/>
    <property type="molecule type" value="Genomic_DNA"/>
</dbReference>
<dbReference type="InterPro" id="IPR050228">
    <property type="entry name" value="Carboxylesterase_BioH"/>
</dbReference>
<dbReference type="SUPFAM" id="SSF53474">
    <property type="entry name" value="alpha/beta-Hydrolases"/>
    <property type="match status" value="1"/>
</dbReference>
<protein>
    <submittedName>
        <fullName evidence="3">Alpha/beta hydrolase</fullName>
    </submittedName>
</protein>
<comment type="caution">
    <text evidence="3">The sequence shown here is derived from an EMBL/GenBank/DDBJ whole genome shotgun (WGS) entry which is preliminary data.</text>
</comment>
<organism evidence="3 4">
    <name type="scientific">Leptospira gomenensis</name>
    <dbReference type="NCBI Taxonomy" id="2484974"/>
    <lineage>
        <taxon>Bacteria</taxon>
        <taxon>Pseudomonadati</taxon>
        <taxon>Spirochaetota</taxon>
        <taxon>Spirochaetia</taxon>
        <taxon>Leptospirales</taxon>
        <taxon>Leptospiraceae</taxon>
        <taxon>Leptospira</taxon>
    </lineage>
</organism>
<evidence type="ECO:0000313" key="3">
    <source>
        <dbReference type="EMBL" id="TGK35556.1"/>
    </source>
</evidence>
<dbReference type="Pfam" id="PF12697">
    <property type="entry name" value="Abhydrolase_6"/>
    <property type="match status" value="1"/>
</dbReference>
<evidence type="ECO:0000259" key="2">
    <source>
        <dbReference type="Pfam" id="PF12697"/>
    </source>
</evidence>
<dbReference type="PRINTS" id="PR00111">
    <property type="entry name" value="ABHYDROLASE"/>
</dbReference>
<proteinExistence type="predicted"/>